<reference evidence="2" key="1">
    <citation type="submission" date="2023-01" db="EMBL/GenBank/DDBJ databases">
        <title>Genome assembly of the deep-sea coral Lophelia pertusa.</title>
        <authorList>
            <person name="Herrera S."/>
            <person name="Cordes E."/>
        </authorList>
    </citation>
    <scope>NUCLEOTIDE SEQUENCE</scope>
    <source>
        <strain evidence="2">USNM1676648</strain>
        <tissue evidence="2">Polyp</tissue>
    </source>
</reference>
<dbReference type="Proteomes" id="UP001163046">
    <property type="component" value="Unassembled WGS sequence"/>
</dbReference>
<dbReference type="SUPFAM" id="SSF63825">
    <property type="entry name" value="YWTD domain"/>
    <property type="match status" value="1"/>
</dbReference>
<gene>
    <name evidence="2" type="ORF">OS493_008395</name>
</gene>
<feature type="region of interest" description="Disordered" evidence="1">
    <location>
        <begin position="408"/>
        <end position="453"/>
    </location>
</feature>
<evidence type="ECO:0000313" key="3">
    <source>
        <dbReference type="Proteomes" id="UP001163046"/>
    </source>
</evidence>
<sequence length="474" mass="52939">MKDHITKRSTEHQKAKRNTKKVILSEELQTSSICSMTDSILISASDKNQRFYTIELKSDGVAMHGLVNELCHYPAECVHVISLSVRNGTLFVAFKGVKEDQKKGGLLSIDLNSRTTSVLLRNDTEVCSECTGIASHQDGVLFCDAGTFQVKYLDQECNVEMTAGNGREGNAEGRAENSSFGQLMGICTENTNIFVTDPQTGCVKLVTTITGTVTFLKHLVKLYRAFSVHLKHQTVPRLPIAEAMKEVSDLKNFLEGTVSTVQASLNSQKATNGPEGTVSNQTLKSVQMIYSQLGTLQSTIQAINKDIDVDLHSCLTTQVENLHAVGHFKDEFPTVLNFARNLGNSVYESIKRITSWAAYYFTHPTSYYPIPDNSISLKEISKLPHLGKTRHLDSKQAQMMREWAVLHGKGREREEEEQEQEENGVTSNLQEDEYDTDNEREHAVDDDNDDDDTLTFMRAVTTRSGRAVRVRFLS</sequence>
<proteinExistence type="predicted"/>
<dbReference type="InterPro" id="IPR011042">
    <property type="entry name" value="6-blade_b-propeller_TolB-like"/>
</dbReference>
<name>A0A9X0A456_9CNID</name>
<evidence type="ECO:0000313" key="2">
    <source>
        <dbReference type="EMBL" id="KAJ7393097.1"/>
    </source>
</evidence>
<keyword evidence="3" id="KW-1185">Reference proteome</keyword>
<dbReference type="AlphaFoldDB" id="A0A9X0A456"/>
<dbReference type="OrthoDB" id="5986095at2759"/>
<dbReference type="Gene3D" id="2.120.10.30">
    <property type="entry name" value="TolB, C-terminal domain"/>
    <property type="match status" value="1"/>
</dbReference>
<protein>
    <submittedName>
        <fullName evidence="2">Uncharacterized protein</fullName>
    </submittedName>
</protein>
<organism evidence="2 3">
    <name type="scientific">Desmophyllum pertusum</name>
    <dbReference type="NCBI Taxonomy" id="174260"/>
    <lineage>
        <taxon>Eukaryota</taxon>
        <taxon>Metazoa</taxon>
        <taxon>Cnidaria</taxon>
        <taxon>Anthozoa</taxon>
        <taxon>Hexacorallia</taxon>
        <taxon>Scleractinia</taxon>
        <taxon>Caryophylliina</taxon>
        <taxon>Caryophylliidae</taxon>
        <taxon>Desmophyllum</taxon>
    </lineage>
</organism>
<comment type="caution">
    <text evidence="2">The sequence shown here is derived from an EMBL/GenBank/DDBJ whole genome shotgun (WGS) entry which is preliminary data.</text>
</comment>
<evidence type="ECO:0000256" key="1">
    <source>
        <dbReference type="SAM" id="MobiDB-lite"/>
    </source>
</evidence>
<dbReference type="EMBL" id="MU825399">
    <property type="protein sequence ID" value="KAJ7393097.1"/>
    <property type="molecule type" value="Genomic_DNA"/>
</dbReference>
<accession>A0A9X0A456</accession>